<feature type="non-terminal residue" evidence="1">
    <location>
        <position position="1"/>
    </location>
</feature>
<dbReference type="SUPFAM" id="SSF53098">
    <property type="entry name" value="Ribonuclease H-like"/>
    <property type="match status" value="1"/>
</dbReference>
<proteinExistence type="predicted"/>
<name>A0A6G0T379_APHGL</name>
<dbReference type="OrthoDB" id="6625349at2759"/>
<evidence type="ECO:0000313" key="1">
    <source>
        <dbReference type="EMBL" id="KAE9525093.1"/>
    </source>
</evidence>
<dbReference type="EMBL" id="VYZN01000064">
    <property type="protein sequence ID" value="KAE9525093.1"/>
    <property type="molecule type" value="Genomic_DNA"/>
</dbReference>
<sequence length="187" mass="21819">ALANGHKKNPEYSLPPHHRCASHTLNLVATRDSEKALSDVMYKRQMRSTFAKMQGLWKKQSRTCVVTDIIQKYEAKVQHICDESDISRFDKNYLTFMIDYCKIMEPLSRTLDVFQEDKYMAIGYLIPSINWLKTKLTELSLASIVNVQPSNDEDFLFGGDYVEPFSEDRLSTYLVLQMIYVHKYMIK</sequence>
<evidence type="ECO:0000313" key="2">
    <source>
        <dbReference type="Proteomes" id="UP000475862"/>
    </source>
</evidence>
<dbReference type="InterPro" id="IPR012337">
    <property type="entry name" value="RNaseH-like_sf"/>
</dbReference>
<protein>
    <submittedName>
        <fullName evidence="1">Uncharacterized protein</fullName>
    </submittedName>
</protein>
<dbReference type="AlphaFoldDB" id="A0A6G0T379"/>
<keyword evidence="2" id="KW-1185">Reference proteome</keyword>
<comment type="caution">
    <text evidence="1">The sequence shown here is derived from an EMBL/GenBank/DDBJ whole genome shotgun (WGS) entry which is preliminary data.</text>
</comment>
<gene>
    <name evidence="1" type="ORF">AGLY_014507</name>
</gene>
<accession>A0A6G0T379</accession>
<dbReference type="PANTHER" id="PTHR47501">
    <property type="entry name" value="TRANSPOSASE-RELATED"/>
    <property type="match status" value="1"/>
</dbReference>
<dbReference type="Proteomes" id="UP000475862">
    <property type="component" value="Unassembled WGS sequence"/>
</dbReference>
<dbReference type="PANTHER" id="PTHR47501:SF5">
    <property type="entry name" value="HAT C-TERMINAL DIMERISATION DOMAIN-CONTAINING PROTEIN"/>
    <property type="match status" value="1"/>
</dbReference>
<reference evidence="1 2" key="1">
    <citation type="submission" date="2019-08" db="EMBL/GenBank/DDBJ databases">
        <title>The genome of the soybean aphid Biotype 1, its phylome, world population structure and adaptation to the North American continent.</title>
        <authorList>
            <person name="Giordano R."/>
            <person name="Donthu R.K."/>
            <person name="Hernandez A.G."/>
            <person name="Wright C.L."/>
            <person name="Zimin A.V."/>
        </authorList>
    </citation>
    <scope>NUCLEOTIDE SEQUENCE [LARGE SCALE GENOMIC DNA]</scope>
    <source>
        <tissue evidence="1">Whole aphids</tissue>
    </source>
</reference>
<organism evidence="1 2">
    <name type="scientific">Aphis glycines</name>
    <name type="common">Soybean aphid</name>
    <dbReference type="NCBI Taxonomy" id="307491"/>
    <lineage>
        <taxon>Eukaryota</taxon>
        <taxon>Metazoa</taxon>
        <taxon>Ecdysozoa</taxon>
        <taxon>Arthropoda</taxon>
        <taxon>Hexapoda</taxon>
        <taxon>Insecta</taxon>
        <taxon>Pterygota</taxon>
        <taxon>Neoptera</taxon>
        <taxon>Paraneoptera</taxon>
        <taxon>Hemiptera</taxon>
        <taxon>Sternorrhyncha</taxon>
        <taxon>Aphidomorpha</taxon>
        <taxon>Aphidoidea</taxon>
        <taxon>Aphididae</taxon>
        <taxon>Aphidini</taxon>
        <taxon>Aphis</taxon>
        <taxon>Aphis</taxon>
    </lineage>
</organism>